<name>A0A1R2D230_9CILI</name>
<evidence type="ECO:0000313" key="2">
    <source>
        <dbReference type="Proteomes" id="UP000187209"/>
    </source>
</evidence>
<dbReference type="Proteomes" id="UP000187209">
    <property type="component" value="Unassembled WGS sequence"/>
</dbReference>
<keyword evidence="2" id="KW-1185">Reference proteome</keyword>
<dbReference type="AlphaFoldDB" id="A0A1R2D230"/>
<sequence length="116" mass="12900">MGCCEVKKEFTSTLELDLNTKNDCSFNDISISSNHCLASLPQTNTIYITTPNSPRERSISLTYPNTLERAFLISSPSALRITEVSKAVIFIGPEESYELGMISEENKDCTISLELK</sequence>
<accession>A0A1R2D230</accession>
<dbReference type="EMBL" id="MPUH01000014">
    <property type="protein sequence ID" value="OMJ95302.1"/>
    <property type="molecule type" value="Genomic_DNA"/>
</dbReference>
<comment type="caution">
    <text evidence="1">The sequence shown here is derived from an EMBL/GenBank/DDBJ whole genome shotgun (WGS) entry which is preliminary data.</text>
</comment>
<reference evidence="1 2" key="1">
    <citation type="submission" date="2016-11" db="EMBL/GenBank/DDBJ databases">
        <title>The macronuclear genome of Stentor coeruleus: a giant cell with tiny introns.</title>
        <authorList>
            <person name="Slabodnick M."/>
            <person name="Ruby J.G."/>
            <person name="Reiff S.B."/>
            <person name="Swart E.C."/>
            <person name="Gosai S."/>
            <person name="Prabakaran S."/>
            <person name="Witkowska E."/>
            <person name="Larue G.E."/>
            <person name="Fisher S."/>
            <person name="Freeman R.M."/>
            <person name="Gunawardena J."/>
            <person name="Chu W."/>
            <person name="Stover N.A."/>
            <person name="Gregory B.D."/>
            <person name="Nowacki M."/>
            <person name="Derisi J."/>
            <person name="Roy S.W."/>
            <person name="Marshall W.F."/>
            <person name="Sood P."/>
        </authorList>
    </citation>
    <scope>NUCLEOTIDE SEQUENCE [LARGE SCALE GENOMIC DNA]</scope>
    <source>
        <strain evidence="1">WM001</strain>
    </source>
</reference>
<proteinExistence type="predicted"/>
<gene>
    <name evidence="1" type="ORF">SteCoe_1360</name>
</gene>
<organism evidence="1 2">
    <name type="scientific">Stentor coeruleus</name>
    <dbReference type="NCBI Taxonomy" id="5963"/>
    <lineage>
        <taxon>Eukaryota</taxon>
        <taxon>Sar</taxon>
        <taxon>Alveolata</taxon>
        <taxon>Ciliophora</taxon>
        <taxon>Postciliodesmatophora</taxon>
        <taxon>Heterotrichea</taxon>
        <taxon>Heterotrichida</taxon>
        <taxon>Stentoridae</taxon>
        <taxon>Stentor</taxon>
    </lineage>
</organism>
<protein>
    <submittedName>
        <fullName evidence="1">Uncharacterized protein</fullName>
    </submittedName>
</protein>
<evidence type="ECO:0000313" key="1">
    <source>
        <dbReference type="EMBL" id="OMJ95302.1"/>
    </source>
</evidence>